<dbReference type="EC" id="2.7.11.1" evidence="1"/>
<feature type="region of interest" description="Disordered" evidence="9">
    <location>
        <begin position="639"/>
        <end position="668"/>
    </location>
</feature>
<protein>
    <recommendedName>
        <fullName evidence="1">non-specific serine/threonine protein kinase</fullName>
        <ecNumber evidence="1">2.7.11.1</ecNumber>
    </recommendedName>
</protein>
<evidence type="ECO:0000256" key="6">
    <source>
        <dbReference type="ARBA" id="ARBA00022840"/>
    </source>
</evidence>
<feature type="compositionally biased region" description="Basic residues" evidence="9">
    <location>
        <begin position="117"/>
        <end position="130"/>
    </location>
</feature>
<accession>A0A1Y1ZSY2</accession>
<feature type="region of interest" description="Disordered" evidence="9">
    <location>
        <begin position="177"/>
        <end position="267"/>
    </location>
</feature>
<dbReference type="PANTHER" id="PTHR24419">
    <property type="entry name" value="INTERLEUKIN-1 RECEPTOR-ASSOCIATED KINASE"/>
    <property type="match status" value="1"/>
</dbReference>
<organism evidence="11 12">
    <name type="scientific">Clohesyomyces aquaticus</name>
    <dbReference type="NCBI Taxonomy" id="1231657"/>
    <lineage>
        <taxon>Eukaryota</taxon>
        <taxon>Fungi</taxon>
        <taxon>Dikarya</taxon>
        <taxon>Ascomycota</taxon>
        <taxon>Pezizomycotina</taxon>
        <taxon>Dothideomycetes</taxon>
        <taxon>Pleosporomycetidae</taxon>
        <taxon>Pleosporales</taxon>
        <taxon>Lindgomycetaceae</taxon>
        <taxon>Clohesyomyces</taxon>
    </lineage>
</organism>
<dbReference type="OrthoDB" id="21018at2759"/>
<evidence type="ECO:0000256" key="3">
    <source>
        <dbReference type="ARBA" id="ARBA00022679"/>
    </source>
</evidence>
<feature type="compositionally biased region" description="Pro residues" evidence="9">
    <location>
        <begin position="225"/>
        <end position="234"/>
    </location>
</feature>
<dbReference type="EMBL" id="MCFA01000046">
    <property type="protein sequence ID" value="ORY12925.1"/>
    <property type="molecule type" value="Genomic_DNA"/>
</dbReference>
<feature type="region of interest" description="Disordered" evidence="9">
    <location>
        <begin position="563"/>
        <end position="588"/>
    </location>
</feature>
<dbReference type="Gene3D" id="1.10.510.10">
    <property type="entry name" value="Transferase(Phosphotransferase) domain 1"/>
    <property type="match status" value="1"/>
</dbReference>
<comment type="catalytic activity">
    <reaction evidence="7">
        <text>L-threonyl-[protein] + ATP = O-phospho-L-threonyl-[protein] + ADP + H(+)</text>
        <dbReference type="Rhea" id="RHEA:46608"/>
        <dbReference type="Rhea" id="RHEA-COMP:11060"/>
        <dbReference type="Rhea" id="RHEA-COMP:11605"/>
        <dbReference type="ChEBI" id="CHEBI:15378"/>
        <dbReference type="ChEBI" id="CHEBI:30013"/>
        <dbReference type="ChEBI" id="CHEBI:30616"/>
        <dbReference type="ChEBI" id="CHEBI:61977"/>
        <dbReference type="ChEBI" id="CHEBI:456216"/>
        <dbReference type="EC" id="2.7.11.1"/>
    </reaction>
</comment>
<evidence type="ECO:0000256" key="4">
    <source>
        <dbReference type="ARBA" id="ARBA00022741"/>
    </source>
</evidence>
<sequence length="787" mass="87102">MPPKAVYGKRTSAFAASRLKYLSPDKDDVLGMAVEKKTRATSSRAKRNEVAEEGAESAPKPGPRSRRKDHVVITVDDVERELEGLVIEEKEGVVVGGEEVVQGVLAERDANKETNKRSKRAPGRPKKQVTRKAVEVVDMAAVDRGLEALMIKDEPLVEAQQETLQAKDEAPEVLAIETQHLGIKKPTRGRGRPKTKQTARAEPDANSLPDAPPQLNSNDIQDAVPSPPGTPPRKSPAKRKIKAQHKSKSDAPKQMLSFPTASPDPTPNNIFAAYVSPLLPLSDRGSIMHFSQWSSELDPHFEVTKFAEASFGEVYRLTVKNSLPNSPGESVLKIMAIKSPPNAYLHNIGCPPTRSRRNAITAEILAETHKEAAAREEKDEGKSEVGDIRSEVLLLQNLNPIPGFTNFRELTILQGRPSPSFSNAWKAWNKARHRGKKSVFPDPSKKSSYDETQLWAVIEMQDAGIDCERLMERGGISTIWEVWDVFWGVCLSVAKAEEGCRFEHRDLHLENVCIRSSVSRDEIAEPVIKEPLSRKLGFTGLETTVIDYTLSRADIVDAGCTQTYSSSESGKSAASGPESDVEDPEQERGATHVAYFDLNKDPAVFSGDASEEYQYEIYRYMRSIVHHCDPLQPFSPPADTDMEQKECSAPITPRRSPRKAQAQTVAHPQPRKDIWRSFHPRTNLIWMHFLLYKLLSHVEDLQNLPSRISTVRLLKNVQAPGVGVDLEVGSGIHKKAVKLEKVLRKVAQLLDPAQGFMRRGAGLASCKELVVLGIERGWVGAVDVMGA</sequence>
<evidence type="ECO:0000313" key="12">
    <source>
        <dbReference type="Proteomes" id="UP000193144"/>
    </source>
</evidence>
<dbReference type="AlphaFoldDB" id="A0A1Y1ZSY2"/>
<dbReference type="InterPro" id="IPR024604">
    <property type="entry name" value="GSG2_C"/>
</dbReference>
<dbReference type="SMART" id="SM01331">
    <property type="entry name" value="DUF3635"/>
    <property type="match status" value="1"/>
</dbReference>
<feature type="domain" description="Serine/threonine-protein kinase haspin C-terminal" evidence="10">
    <location>
        <begin position="602"/>
        <end position="733"/>
    </location>
</feature>
<dbReference type="GO" id="GO:0005737">
    <property type="term" value="C:cytoplasm"/>
    <property type="evidence" value="ECO:0007669"/>
    <property type="project" value="TreeGrafter"/>
</dbReference>
<keyword evidence="4" id="KW-0547">Nucleotide-binding</keyword>
<evidence type="ECO:0000256" key="5">
    <source>
        <dbReference type="ARBA" id="ARBA00022777"/>
    </source>
</evidence>
<feature type="compositionally biased region" description="Basic and acidic residues" evidence="9">
    <location>
        <begin position="106"/>
        <end position="116"/>
    </location>
</feature>
<dbReference type="GO" id="GO:0000278">
    <property type="term" value="P:mitotic cell cycle"/>
    <property type="evidence" value="ECO:0007669"/>
    <property type="project" value="TreeGrafter"/>
</dbReference>
<evidence type="ECO:0000259" key="10">
    <source>
        <dbReference type="SMART" id="SM01331"/>
    </source>
</evidence>
<keyword evidence="2" id="KW-0723">Serine/threonine-protein kinase</keyword>
<dbReference type="Proteomes" id="UP000193144">
    <property type="component" value="Unassembled WGS sequence"/>
</dbReference>
<proteinExistence type="predicted"/>
<dbReference type="GO" id="GO:0072354">
    <property type="term" value="F:histone H3T3 kinase activity"/>
    <property type="evidence" value="ECO:0007669"/>
    <property type="project" value="TreeGrafter"/>
</dbReference>
<evidence type="ECO:0000256" key="1">
    <source>
        <dbReference type="ARBA" id="ARBA00012513"/>
    </source>
</evidence>
<keyword evidence="3" id="KW-0808">Transferase</keyword>
<feature type="compositionally biased region" description="Low complexity" evidence="9">
    <location>
        <begin position="565"/>
        <end position="578"/>
    </location>
</feature>
<dbReference type="Pfam" id="PF12330">
    <property type="entry name" value="Haspin_kinase"/>
    <property type="match status" value="1"/>
</dbReference>
<keyword evidence="12" id="KW-1185">Reference proteome</keyword>
<keyword evidence="5" id="KW-0418">Kinase</keyword>
<evidence type="ECO:0000256" key="7">
    <source>
        <dbReference type="ARBA" id="ARBA00047899"/>
    </source>
</evidence>
<evidence type="ECO:0000256" key="8">
    <source>
        <dbReference type="ARBA" id="ARBA00048679"/>
    </source>
</evidence>
<dbReference type="Gene3D" id="3.30.200.20">
    <property type="entry name" value="Phosphorylase Kinase, domain 1"/>
    <property type="match status" value="1"/>
</dbReference>
<feature type="compositionally biased region" description="Basic residues" evidence="9">
    <location>
        <begin position="235"/>
        <end position="246"/>
    </location>
</feature>
<dbReference type="GO" id="GO:0005524">
    <property type="term" value="F:ATP binding"/>
    <property type="evidence" value="ECO:0007669"/>
    <property type="project" value="UniProtKB-KW"/>
</dbReference>
<reference evidence="11 12" key="1">
    <citation type="submission" date="2016-07" db="EMBL/GenBank/DDBJ databases">
        <title>Pervasive Adenine N6-methylation of Active Genes in Fungi.</title>
        <authorList>
            <consortium name="DOE Joint Genome Institute"/>
            <person name="Mondo S.J."/>
            <person name="Dannebaum R.O."/>
            <person name="Kuo R.C."/>
            <person name="Labutti K."/>
            <person name="Haridas S."/>
            <person name="Kuo A."/>
            <person name="Salamov A."/>
            <person name="Ahrendt S.R."/>
            <person name="Lipzen A."/>
            <person name="Sullivan W."/>
            <person name="Andreopoulos W.B."/>
            <person name="Clum A."/>
            <person name="Lindquist E."/>
            <person name="Daum C."/>
            <person name="Ramamoorthy G.K."/>
            <person name="Gryganskyi A."/>
            <person name="Culley D."/>
            <person name="Magnuson J.K."/>
            <person name="James T.Y."/>
            <person name="O'Malley M.A."/>
            <person name="Stajich J.E."/>
            <person name="Spatafora J.W."/>
            <person name="Visel A."/>
            <person name="Grigoriev I.V."/>
        </authorList>
    </citation>
    <scope>NUCLEOTIDE SEQUENCE [LARGE SCALE GENOMIC DNA]</scope>
    <source>
        <strain evidence="11 12">CBS 115471</strain>
    </source>
</reference>
<dbReference type="GO" id="GO:0005634">
    <property type="term" value="C:nucleus"/>
    <property type="evidence" value="ECO:0007669"/>
    <property type="project" value="TreeGrafter"/>
</dbReference>
<comment type="caution">
    <text evidence="11">The sequence shown here is derived from an EMBL/GenBank/DDBJ whole genome shotgun (WGS) entry which is preliminary data.</text>
</comment>
<feature type="region of interest" description="Disordered" evidence="9">
    <location>
        <begin position="35"/>
        <end position="69"/>
    </location>
</feature>
<dbReference type="PANTHER" id="PTHR24419:SF18">
    <property type="entry name" value="SERINE_THREONINE-PROTEIN KINASE HASPIN"/>
    <property type="match status" value="1"/>
</dbReference>
<evidence type="ECO:0000313" key="11">
    <source>
        <dbReference type="EMBL" id="ORY12925.1"/>
    </source>
</evidence>
<feature type="region of interest" description="Disordered" evidence="9">
    <location>
        <begin position="105"/>
        <end position="132"/>
    </location>
</feature>
<dbReference type="STRING" id="1231657.A0A1Y1ZSY2"/>
<keyword evidence="6" id="KW-0067">ATP-binding</keyword>
<evidence type="ECO:0000256" key="9">
    <source>
        <dbReference type="SAM" id="MobiDB-lite"/>
    </source>
</evidence>
<dbReference type="GO" id="GO:0035556">
    <property type="term" value="P:intracellular signal transduction"/>
    <property type="evidence" value="ECO:0007669"/>
    <property type="project" value="TreeGrafter"/>
</dbReference>
<name>A0A1Y1ZSY2_9PLEO</name>
<comment type="catalytic activity">
    <reaction evidence="8">
        <text>L-seryl-[protein] + ATP = O-phospho-L-seryl-[protein] + ADP + H(+)</text>
        <dbReference type="Rhea" id="RHEA:17989"/>
        <dbReference type="Rhea" id="RHEA-COMP:9863"/>
        <dbReference type="Rhea" id="RHEA-COMP:11604"/>
        <dbReference type="ChEBI" id="CHEBI:15378"/>
        <dbReference type="ChEBI" id="CHEBI:29999"/>
        <dbReference type="ChEBI" id="CHEBI:30616"/>
        <dbReference type="ChEBI" id="CHEBI:83421"/>
        <dbReference type="ChEBI" id="CHEBI:456216"/>
        <dbReference type="EC" id="2.7.11.1"/>
    </reaction>
</comment>
<gene>
    <name evidence="11" type="ORF">BCR34DRAFT_562832</name>
</gene>
<feature type="compositionally biased region" description="Basic residues" evidence="9">
    <location>
        <begin position="182"/>
        <end position="197"/>
    </location>
</feature>
<evidence type="ECO:0000256" key="2">
    <source>
        <dbReference type="ARBA" id="ARBA00022527"/>
    </source>
</evidence>